<dbReference type="NCBIfam" id="TIGR02017">
    <property type="entry name" value="hutG_amidohyd"/>
    <property type="match status" value="1"/>
</dbReference>
<dbReference type="EMBL" id="JAJBZT010000004">
    <property type="protein sequence ID" value="MCB6183624.1"/>
    <property type="molecule type" value="Genomic_DNA"/>
</dbReference>
<protein>
    <submittedName>
        <fullName evidence="1">N-formylglutamate deformylase</fullName>
        <ecNumber evidence="1">3.5.1.68</ecNumber>
    </submittedName>
</protein>
<dbReference type="GO" id="GO:0050129">
    <property type="term" value="F:N-formylglutamate deformylase activity"/>
    <property type="evidence" value="ECO:0007669"/>
    <property type="project" value="UniProtKB-EC"/>
</dbReference>
<dbReference type="Pfam" id="PF05013">
    <property type="entry name" value="FGase"/>
    <property type="match status" value="1"/>
</dbReference>
<comment type="caution">
    <text evidence="1">The sequence shown here is derived from an EMBL/GenBank/DDBJ whole genome shotgun (WGS) entry which is preliminary data.</text>
</comment>
<gene>
    <name evidence="1" type="primary">hutG</name>
    <name evidence="1" type="ORF">LIN78_08690</name>
</gene>
<keyword evidence="2" id="KW-1185">Reference proteome</keyword>
<dbReference type="Proteomes" id="UP001165395">
    <property type="component" value="Unassembled WGS sequence"/>
</dbReference>
<organism evidence="1 2">
    <name type="scientific">Leeia speluncae</name>
    <dbReference type="NCBI Taxonomy" id="2884804"/>
    <lineage>
        <taxon>Bacteria</taxon>
        <taxon>Pseudomonadati</taxon>
        <taxon>Pseudomonadota</taxon>
        <taxon>Betaproteobacteria</taxon>
        <taxon>Neisseriales</taxon>
        <taxon>Leeiaceae</taxon>
        <taxon>Leeia</taxon>
    </lineage>
</organism>
<dbReference type="InterPro" id="IPR010247">
    <property type="entry name" value="HutG_amidohyd"/>
</dbReference>
<dbReference type="EC" id="3.5.1.68" evidence="1"/>
<evidence type="ECO:0000313" key="2">
    <source>
        <dbReference type="Proteomes" id="UP001165395"/>
    </source>
</evidence>
<dbReference type="RefSeq" id="WP_227180403.1">
    <property type="nucleotide sequence ID" value="NZ_JAJBZT010000004.1"/>
</dbReference>
<sequence length="265" mass="29602">MSTPVYSLHQGTIPLLISMPHVGTEIPTDILAQMEPVATHLDDTDWHLPRLYDFAIAMGASVLIPTYSRYVIDLNRPSDNANLYPGQDTTSLCPIDTFHKKALYAEGKTPSEEEIQRRVDTYWHPYHDALQAEIARLKLAHGGVCLWEAHSILSTVPRFFEGKLPDFNFGTLNGQTCAAGWGESMLSIVQQQDTYTGVLNGRFKGGYITRAYGNPAENIHSIQLELSQATYMEEVRPYSYTSTKAEPTQVVLKALLNQCLSLLPK</sequence>
<accession>A0ABS8D5Y4</accession>
<keyword evidence="1" id="KW-0378">Hydrolase</keyword>
<dbReference type="InterPro" id="IPR007709">
    <property type="entry name" value="N-FG_amidohydro"/>
</dbReference>
<evidence type="ECO:0000313" key="1">
    <source>
        <dbReference type="EMBL" id="MCB6183624.1"/>
    </source>
</evidence>
<dbReference type="SUPFAM" id="SSF53187">
    <property type="entry name" value="Zn-dependent exopeptidases"/>
    <property type="match status" value="1"/>
</dbReference>
<dbReference type="Gene3D" id="3.40.630.40">
    <property type="entry name" value="Zn-dependent exopeptidases"/>
    <property type="match status" value="1"/>
</dbReference>
<name>A0ABS8D5Y4_9NEIS</name>
<reference evidence="1" key="1">
    <citation type="submission" date="2021-10" db="EMBL/GenBank/DDBJ databases">
        <title>The complete genome sequence of Leeia sp. TBRC 13508.</title>
        <authorList>
            <person name="Charoenyingcharoen P."/>
            <person name="Yukphan P."/>
        </authorList>
    </citation>
    <scope>NUCLEOTIDE SEQUENCE</scope>
    <source>
        <strain evidence="1">TBRC 13508</strain>
    </source>
</reference>
<proteinExistence type="predicted"/>